<dbReference type="InterPro" id="IPR004995">
    <property type="entry name" value="Spore_Ger"/>
</dbReference>
<keyword evidence="3" id="KW-0812">Transmembrane</keyword>
<dbReference type="EMBL" id="JAVDSB010000001">
    <property type="protein sequence ID" value="MDR6549605.1"/>
    <property type="molecule type" value="Genomic_DNA"/>
</dbReference>
<evidence type="ECO:0000313" key="4">
    <source>
        <dbReference type="EMBL" id="MDR6549605.1"/>
    </source>
</evidence>
<evidence type="ECO:0000313" key="5">
    <source>
        <dbReference type="Proteomes" id="UP001267290"/>
    </source>
</evidence>
<dbReference type="InterPro" id="IPR050768">
    <property type="entry name" value="UPF0353/GerABKA_families"/>
</dbReference>
<evidence type="ECO:0000256" key="2">
    <source>
        <dbReference type="ARBA" id="ARBA00023136"/>
    </source>
</evidence>
<keyword evidence="2 3" id="KW-0472">Membrane</keyword>
<reference evidence="4 5" key="1">
    <citation type="submission" date="2023-07" db="EMBL/GenBank/DDBJ databases">
        <title>Sorghum-associated microbial communities from plants grown in Nebraska, USA.</title>
        <authorList>
            <person name="Schachtman D."/>
        </authorList>
    </citation>
    <scope>NUCLEOTIDE SEQUENCE [LARGE SCALE GENOMIC DNA]</scope>
    <source>
        <strain evidence="4 5">CC258</strain>
    </source>
</reference>
<evidence type="ECO:0000256" key="1">
    <source>
        <dbReference type="ARBA" id="ARBA00005278"/>
    </source>
</evidence>
<organism evidence="4 5">
    <name type="scientific">Paenibacillus qinlingensis</name>
    <dbReference type="NCBI Taxonomy" id="1837343"/>
    <lineage>
        <taxon>Bacteria</taxon>
        <taxon>Bacillati</taxon>
        <taxon>Bacillota</taxon>
        <taxon>Bacilli</taxon>
        <taxon>Bacillales</taxon>
        <taxon>Paenibacillaceae</taxon>
        <taxon>Paenibacillus</taxon>
    </lineage>
</organism>
<evidence type="ECO:0000256" key="3">
    <source>
        <dbReference type="SAM" id="Phobius"/>
    </source>
</evidence>
<dbReference type="Pfam" id="PF03323">
    <property type="entry name" value="GerA"/>
    <property type="match status" value="1"/>
</dbReference>
<keyword evidence="5" id="KW-1185">Reference proteome</keyword>
<gene>
    <name evidence="4" type="ORF">J2736_000788</name>
</gene>
<feature type="transmembrane region" description="Helical" evidence="3">
    <location>
        <begin position="397"/>
        <end position="422"/>
    </location>
</feature>
<feature type="transmembrane region" description="Helical" evidence="3">
    <location>
        <begin position="313"/>
        <end position="330"/>
    </location>
</feature>
<feature type="transmembrane region" description="Helical" evidence="3">
    <location>
        <begin position="271"/>
        <end position="293"/>
    </location>
</feature>
<sequence>MSIVNSLKEHFHHDREYTSRHLWLGSIPITLLGLRTLINFPQSLTMIREQLLSVDGLDHLVEERLKGLGHNVSECTLDDLISELLDGMLLVIHEPSGTYISVIPVAQPINRSVAVPLTENVVRGSSSAFNEDIGINIGLLRKHINSSELQIATYRFGEESKNCVILSYMDTKIDPTLLKSITDAIESNLDKDITNVQELSRMFGFSNFTLVTRYNTTELPQSAARALKNGKAVLFIERLPFALVLPSLVSDMFVIADDSNHPPVFAVTLGLIRIIGALITLIIPGLYVALVSVNPDVLRFELAHSIARSRIDVPYPAIVETLLLLFILELTLEAIIRLPPSIGPTVTMVGAIVLGQAVVAAKLVSSLLIIVLAATSISSATIVGYQNGLTIRLFKYILLLLSAIFGVLGLLFGIVIICSYLAGVKSLGVPYLQLKNPEGE</sequence>
<dbReference type="Proteomes" id="UP001267290">
    <property type="component" value="Unassembled WGS sequence"/>
</dbReference>
<comment type="caution">
    <text evidence="4">The sequence shown here is derived from an EMBL/GenBank/DDBJ whole genome shotgun (WGS) entry which is preliminary data.</text>
</comment>
<dbReference type="PANTHER" id="PTHR22550:SF5">
    <property type="entry name" value="LEUCINE ZIPPER PROTEIN 4"/>
    <property type="match status" value="1"/>
</dbReference>
<dbReference type="PANTHER" id="PTHR22550">
    <property type="entry name" value="SPORE GERMINATION PROTEIN"/>
    <property type="match status" value="1"/>
</dbReference>
<proteinExistence type="inferred from homology"/>
<accession>A0ABU1NQ74</accession>
<protein>
    <recommendedName>
        <fullName evidence="6">GerA spore germination protein</fullName>
    </recommendedName>
</protein>
<evidence type="ECO:0008006" key="6">
    <source>
        <dbReference type="Google" id="ProtNLM"/>
    </source>
</evidence>
<name>A0ABU1NQ74_9BACL</name>
<comment type="similarity">
    <text evidence="1">Belongs to the GerABKA family.</text>
</comment>
<keyword evidence="3" id="KW-1133">Transmembrane helix</keyword>
<dbReference type="PIRSF" id="PIRSF005690">
    <property type="entry name" value="GerBA"/>
    <property type="match status" value="1"/>
</dbReference>